<name>A0ABD4SUJ1_9NEIS</name>
<dbReference type="EMBL" id="JAJAXM010000017">
    <property type="protein sequence ID" value="MCG9026309.1"/>
    <property type="molecule type" value="Genomic_DNA"/>
</dbReference>
<dbReference type="InterPro" id="IPR004929">
    <property type="entry name" value="I-spanin"/>
</dbReference>
<dbReference type="Proteomes" id="UP001200247">
    <property type="component" value="Unassembled WGS sequence"/>
</dbReference>
<organism evidence="1 2">
    <name type="scientific">Laribacter hongkongensis</name>
    <dbReference type="NCBI Taxonomy" id="168471"/>
    <lineage>
        <taxon>Bacteria</taxon>
        <taxon>Pseudomonadati</taxon>
        <taxon>Pseudomonadota</taxon>
        <taxon>Betaproteobacteria</taxon>
        <taxon>Neisseriales</taxon>
        <taxon>Aquaspirillaceae</taxon>
        <taxon>Laribacter</taxon>
    </lineage>
</organism>
<dbReference type="RefSeq" id="WP_239894127.1">
    <property type="nucleotide sequence ID" value="NZ_JAJAXM010000017.1"/>
</dbReference>
<sequence>MSWPRIAAALAGLVALLLAAVGIYRAGAGSVQVRWNAAVADAERRQSAALLEARERERERRQALAMSELEKSYLESQRHAEKQSADLRRQLRTGTVRLSVPVDAGACGVSENDPAAGSCDAAPRADIPAAVADDLVAIADDADDTVRQLTACQAVVSEYLK</sequence>
<dbReference type="Pfam" id="PF03245">
    <property type="entry name" value="Phage_lysis"/>
    <property type="match status" value="1"/>
</dbReference>
<evidence type="ECO:0000313" key="2">
    <source>
        <dbReference type="Proteomes" id="UP001200247"/>
    </source>
</evidence>
<evidence type="ECO:0000313" key="1">
    <source>
        <dbReference type="EMBL" id="MCG9026309.1"/>
    </source>
</evidence>
<proteinExistence type="predicted"/>
<gene>
    <name evidence="1" type="ORF">LH440_10450</name>
</gene>
<reference evidence="1 2" key="1">
    <citation type="submission" date="2021-10" db="EMBL/GenBank/DDBJ databases">
        <title>Whole-genome sequencing analysis of Laribacter hongkongensis: virulence gene profiles, carbohydrate-active enzyme prediction, and antimicrobial resistance characterization.</title>
        <authorList>
            <person name="Yuan P."/>
            <person name="Zhan Y."/>
            <person name="Chen D."/>
        </authorList>
    </citation>
    <scope>NUCLEOTIDE SEQUENCE [LARGE SCALE GENOMIC DNA]</scope>
    <source>
        <strain evidence="1 2">W67</strain>
    </source>
</reference>
<protein>
    <submittedName>
        <fullName evidence="1">Lysis protein</fullName>
    </submittedName>
</protein>
<dbReference type="AlphaFoldDB" id="A0ABD4SUJ1"/>
<comment type="caution">
    <text evidence="1">The sequence shown here is derived from an EMBL/GenBank/DDBJ whole genome shotgun (WGS) entry which is preliminary data.</text>
</comment>
<accession>A0ABD4SUJ1</accession>